<evidence type="ECO:0000313" key="2">
    <source>
        <dbReference type="Proteomes" id="UP000231259"/>
    </source>
</evidence>
<comment type="caution">
    <text evidence="1">The sequence shown here is derived from an EMBL/GenBank/DDBJ whole genome shotgun (WGS) entry which is preliminary data.</text>
</comment>
<organism evidence="1 2">
    <name type="scientific">Puniceibacterium antarcticum</name>
    <dbReference type="NCBI Taxonomy" id="1206336"/>
    <lineage>
        <taxon>Bacteria</taxon>
        <taxon>Pseudomonadati</taxon>
        <taxon>Pseudomonadota</taxon>
        <taxon>Alphaproteobacteria</taxon>
        <taxon>Rhodobacterales</taxon>
        <taxon>Paracoccaceae</taxon>
        <taxon>Puniceibacterium</taxon>
    </lineage>
</organism>
<dbReference type="EMBL" id="AWWI01000184">
    <property type="protein sequence ID" value="PIL12867.1"/>
    <property type="molecule type" value="Genomic_DNA"/>
</dbReference>
<accession>A0A2G8QU87</accession>
<protein>
    <submittedName>
        <fullName evidence="1">Uncharacterized protein</fullName>
    </submittedName>
</protein>
<gene>
    <name evidence="1" type="ORF">P775_28060</name>
</gene>
<evidence type="ECO:0000313" key="1">
    <source>
        <dbReference type="EMBL" id="PIL12867.1"/>
    </source>
</evidence>
<name>A0A2G8QU87_9RHOB</name>
<dbReference type="AlphaFoldDB" id="A0A2G8QU87"/>
<dbReference type="Proteomes" id="UP000231259">
    <property type="component" value="Unassembled WGS sequence"/>
</dbReference>
<reference evidence="1 2" key="1">
    <citation type="submission" date="2013-09" db="EMBL/GenBank/DDBJ databases">
        <title>Genome sequencing of Phaeobacter antarcticus sp. nov. SM1211.</title>
        <authorList>
            <person name="Zhang X.-Y."/>
            <person name="Liu C."/>
            <person name="Chen X.-L."/>
            <person name="Xie B.-B."/>
            <person name="Qin Q.-L."/>
            <person name="Rong J.-C."/>
            <person name="Zhang Y.-Z."/>
        </authorList>
    </citation>
    <scope>NUCLEOTIDE SEQUENCE [LARGE SCALE GENOMIC DNA]</scope>
    <source>
        <strain evidence="1 2">SM1211</strain>
    </source>
</reference>
<proteinExistence type="predicted"/>
<keyword evidence="2" id="KW-1185">Reference proteome</keyword>
<sequence length="74" mass="7390">MSIGDRGQGCLEIGEGLDTVDLAGFDERGDAAPGDAAFVVTCEEGVLAVEGDGADQVFDAVVGKRCLEGTGVSA</sequence>